<gene>
    <name evidence="2" type="ORF">V0U35_02370</name>
</gene>
<reference evidence="2 3" key="1">
    <citation type="submission" date="2024-01" db="EMBL/GenBank/DDBJ databases">
        <title>Hyphobacterium bacterium isolated from marine sediment.</title>
        <authorList>
            <person name="Zhao S."/>
        </authorList>
    </citation>
    <scope>NUCLEOTIDE SEQUENCE [LARGE SCALE GENOMIC DNA]</scope>
    <source>
        <strain evidence="2 3">Y60-23</strain>
    </source>
</reference>
<accession>A0ABU7LVD1</accession>
<sequence length="187" mass="20880">MTSLSDALGPVLETPRLRLRPPQESDLEPLIAVMGDEETARYIGGVQSPPLVWRALAALIGHWAIRGYGFFVLEDRETGDWIGRVGPWYPHEWPQPEVGWTIARQHWGKGYAAEAAARALDWVFDDLGWESVAHLIHKDNAGSASVARKLGSTNSGREVAVPGFDMQVDIWGQSREDWSRNRAALQR</sequence>
<dbReference type="PANTHER" id="PTHR43792:SF1">
    <property type="entry name" value="N-ACETYLTRANSFERASE DOMAIN-CONTAINING PROTEIN"/>
    <property type="match status" value="1"/>
</dbReference>
<dbReference type="PANTHER" id="PTHR43792">
    <property type="entry name" value="GNAT FAMILY, PUTATIVE (AFU_ORTHOLOGUE AFUA_3G00765)-RELATED-RELATED"/>
    <property type="match status" value="1"/>
</dbReference>
<dbReference type="Gene3D" id="3.40.630.30">
    <property type="match status" value="1"/>
</dbReference>
<dbReference type="InterPro" id="IPR000182">
    <property type="entry name" value="GNAT_dom"/>
</dbReference>
<proteinExistence type="predicted"/>
<protein>
    <submittedName>
        <fullName evidence="2">GNAT family N-acetyltransferase</fullName>
    </submittedName>
</protein>
<dbReference type="RefSeq" id="WP_330195047.1">
    <property type="nucleotide sequence ID" value="NZ_JAZDRO010000001.1"/>
</dbReference>
<dbReference type="SUPFAM" id="SSF55729">
    <property type="entry name" value="Acyl-CoA N-acyltransferases (Nat)"/>
    <property type="match status" value="1"/>
</dbReference>
<evidence type="ECO:0000313" key="2">
    <source>
        <dbReference type="EMBL" id="MEE2565512.1"/>
    </source>
</evidence>
<dbReference type="PROSITE" id="PS51186">
    <property type="entry name" value="GNAT"/>
    <property type="match status" value="1"/>
</dbReference>
<dbReference type="EMBL" id="JAZDRO010000001">
    <property type="protein sequence ID" value="MEE2565512.1"/>
    <property type="molecule type" value="Genomic_DNA"/>
</dbReference>
<feature type="domain" description="N-acetyltransferase" evidence="1">
    <location>
        <begin position="17"/>
        <end position="171"/>
    </location>
</feature>
<dbReference type="Pfam" id="PF13302">
    <property type="entry name" value="Acetyltransf_3"/>
    <property type="match status" value="1"/>
</dbReference>
<keyword evidence="3" id="KW-1185">Reference proteome</keyword>
<name>A0ABU7LVD1_9PROT</name>
<dbReference type="InterPro" id="IPR016181">
    <property type="entry name" value="Acyl_CoA_acyltransferase"/>
</dbReference>
<evidence type="ECO:0000259" key="1">
    <source>
        <dbReference type="PROSITE" id="PS51186"/>
    </source>
</evidence>
<comment type="caution">
    <text evidence="2">The sequence shown here is derived from an EMBL/GenBank/DDBJ whole genome shotgun (WGS) entry which is preliminary data.</text>
</comment>
<dbReference type="Proteomes" id="UP001310692">
    <property type="component" value="Unassembled WGS sequence"/>
</dbReference>
<dbReference type="InterPro" id="IPR051531">
    <property type="entry name" value="N-acetyltransferase"/>
</dbReference>
<evidence type="ECO:0000313" key="3">
    <source>
        <dbReference type="Proteomes" id="UP001310692"/>
    </source>
</evidence>
<organism evidence="2 3">
    <name type="scientific">Hyphobacterium marinum</name>
    <dbReference type="NCBI Taxonomy" id="3116574"/>
    <lineage>
        <taxon>Bacteria</taxon>
        <taxon>Pseudomonadati</taxon>
        <taxon>Pseudomonadota</taxon>
        <taxon>Alphaproteobacteria</taxon>
        <taxon>Maricaulales</taxon>
        <taxon>Maricaulaceae</taxon>
        <taxon>Hyphobacterium</taxon>
    </lineage>
</organism>